<evidence type="ECO:0000313" key="11">
    <source>
        <dbReference type="EMBL" id="SDC14318.1"/>
    </source>
</evidence>
<dbReference type="GO" id="GO:0046452">
    <property type="term" value="P:dihydrofolate metabolic process"/>
    <property type="evidence" value="ECO:0007669"/>
    <property type="project" value="TreeGrafter"/>
</dbReference>
<comment type="pathway">
    <text evidence="1 8">Cofactor biosynthesis; tetrahydrofolate biosynthesis; 5,6,7,8-tetrahydrofolate from 7,8-dihydrofolate: step 1/1.</text>
</comment>
<dbReference type="PANTHER" id="PTHR48069">
    <property type="entry name" value="DIHYDROFOLATE REDUCTASE"/>
    <property type="match status" value="1"/>
</dbReference>
<comment type="catalytic activity">
    <reaction evidence="8">
        <text>(6S)-5,6,7,8-tetrahydrofolate + NADP(+) = 7,8-dihydrofolate + NADPH + H(+)</text>
        <dbReference type="Rhea" id="RHEA:15009"/>
        <dbReference type="ChEBI" id="CHEBI:15378"/>
        <dbReference type="ChEBI" id="CHEBI:57451"/>
        <dbReference type="ChEBI" id="CHEBI:57453"/>
        <dbReference type="ChEBI" id="CHEBI:57783"/>
        <dbReference type="ChEBI" id="CHEBI:58349"/>
        <dbReference type="EC" id="1.5.1.3"/>
    </reaction>
</comment>
<dbReference type="GO" id="GO:0006730">
    <property type="term" value="P:one-carbon metabolic process"/>
    <property type="evidence" value="ECO:0007669"/>
    <property type="project" value="UniProtKB-KW"/>
</dbReference>
<dbReference type="AlphaFoldDB" id="A0A1G6J6A8"/>
<dbReference type="STRING" id="1219383.SAMN05421733_11037"/>
<dbReference type="PRINTS" id="PR00070">
    <property type="entry name" value="DHFR"/>
</dbReference>
<dbReference type="Proteomes" id="UP000242501">
    <property type="component" value="Unassembled WGS sequence"/>
</dbReference>
<dbReference type="InterPro" id="IPR001796">
    <property type="entry name" value="DHFR_dom"/>
</dbReference>
<keyword evidence="4 8" id="KW-0554">One-carbon metabolism</keyword>
<comment type="similarity">
    <text evidence="2 8 9">Belongs to the dihydrofolate reductase family.</text>
</comment>
<comment type="function">
    <text evidence="7 8">Key enzyme in folate metabolism. Catalyzes an essential reaction for de novo glycine and purine synthesis, and for DNA precursor synthesis.</text>
</comment>
<evidence type="ECO:0000256" key="2">
    <source>
        <dbReference type="ARBA" id="ARBA00009539"/>
    </source>
</evidence>
<keyword evidence="6 8" id="KW-0560">Oxidoreductase</keyword>
<organism evidence="11 12">
    <name type="scientific">Acinetobacter boissieri</name>
    <dbReference type="NCBI Taxonomy" id="1219383"/>
    <lineage>
        <taxon>Bacteria</taxon>
        <taxon>Pseudomonadati</taxon>
        <taxon>Pseudomonadota</taxon>
        <taxon>Gammaproteobacteria</taxon>
        <taxon>Moraxellales</taxon>
        <taxon>Moraxellaceae</taxon>
        <taxon>Acinetobacter</taxon>
    </lineage>
</organism>
<evidence type="ECO:0000256" key="5">
    <source>
        <dbReference type="ARBA" id="ARBA00022857"/>
    </source>
</evidence>
<evidence type="ECO:0000256" key="6">
    <source>
        <dbReference type="ARBA" id="ARBA00023002"/>
    </source>
</evidence>
<dbReference type="InterPro" id="IPR017925">
    <property type="entry name" value="DHFR_CS"/>
</dbReference>
<evidence type="ECO:0000256" key="4">
    <source>
        <dbReference type="ARBA" id="ARBA00022563"/>
    </source>
</evidence>
<feature type="domain" description="DHFR" evidence="10">
    <location>
        <begin position="7"/>
        <end position="171"/>
    </location>
</feature>
<keyword evidence="12" id="KW-1185">Reference proteome</keyword>
<evidence type="ECO:0000313" key="12">
    <source>
        <dbReference type="Proteomes" id="UP000242501"/>
    </source>
</evidence>
<name>A0A1G6J6A8_9GAMM</name>
<dbReference type="InterPro" id="IPR012259">
    <property type="entry name" value="DHFR"/>
</dbReference>
<dbReference type="EC" id="1.5.1.3" evidence="3 8"/>
<reference evidence="12" key="1">
    <citation type="submission" date="2016-09" db="EMBL/GenBank/DDBJ databases">
        <authorList>
            <person name="Varghese N."/>
            <person name="Submissions S."/>
        </authorList>
    </citation>
    <scope>NUCLEOTIDE SEQUENCE [LARGE SCALE GENOMIC DNA]</scope>
    <source>
        <strain evidence="12">ANC 4422</strain>
    </source>
</reference>
<protein>
    <recommendedName>
        <fullName evidence="3 8">Dihydrofolate reductase</fullName>
        <ecNumber evidence="3 8">1.5.1.3</ecNumber>
    </recommendedName>
</protein>
<dbReference type="PROSITE" id="PS00075">
    <property type="entry name" value="DHFR_1"/>
    <property type="match status" value="1"/>
</dbReference>
<dbReference type="OrthoDB" id="9804315at2"/>
<dbReference type="InterPro" id="IPR024072">
    <property type="entry name" value="DHFR-like_dom_sf"/>
</dbReference>
<evidence type="ECO:0000256" key="1">
    <source>
        <dbReference type="ARBA" id="ARBA00004903"/>
    </source>
</evidence>
<dbReference type="EMBL" id="FMYL01000010">
    <property type="protein sequence ID" value="SDC14318.1"/>
    <property type="molecule type" value="Genomic_DNA"/>
</dbReference>
<dbReference type="RefSeq" id="WP_092749400.1">
    <property type="nucleotide sequence ID" value="NZ_FMYL01000010.1"/>
</dbReference>
<evidence type="ECO:0000259" key="10">
    <source>
        <dbReference type="PROSITE" id="PS51330"/>
    </source>
</evidence>
<dbReference type="PANTHER" id="PTHR48069:SF3">
    <property type="entry name" value="DIHYDROFOLATE REDUCTASE"/>
    <property type="match status" value="1"/>
</dbReference>
<dbReference type="Pfam" id="PF00186">
    <property type="entry name" value="DHFR_1"/>
    <property type="match status" value="1"/>
</dbReference>
<keyword evidence="5 8" id="KW-0521">NADP</keyword>
<dbReference type="PIRSF" id="PIRSF000194">
    <property type="entry name" value="DHFR"/>
    <property type="match status" value="1"/>
</dbReference>
<evidence type="ECO:0000256" key="7">
    <source>
        <dbReference type="ARBA" id="ARBA00025067"/>
    </source>
</evidence>
<dbReference type="CDD" id="cd00209">
    <property type="entry name" value="DHFR"/>
    <property type="match status" value="1"/>
</dbReference>
<dbReference type="UniPathway" id="UPA00077">
    <property type="reaction ID" value="UER00158"/>
</dbReference>
<dbReference type="GO" id="GO:0005829">
    <property type="term" value="C:cytosol"/>
    <property type="evidence" value="ECO:0007669"/>
    <property type="project" value="TreeGrafter"/>
</dbReference>
<evidence type="ECO:0000256" key="3">
    <source>
        <dbReference type="ARBA" id="ARBA00012856"/>
    </source>
</evidence>
<evidence type="ECO:0000256" key="8">
    <source>
        <dbReference type="PIRNR" id="PIRNR000194"/>
    </source>
</evidence>
<dbReference type="SUPFAM" id="SSF53597">
    <property type="entry name" value="Dihydrofolate reductase-like"/>
    <property type="match status" value="1"/>
</dbReference>
<sequence>MSLNGIEIVHVVAMDQQQCIGKNNDLPWHIATDLQHFKKVTQGGVVVMGRKTLESMGRCLPKRVNWVITRDHDWSYDGAKVEHSIDEVLALAIDDVKNSEKPTQIFIIGGGEIFKQTINNADRLELTHVNVTVEDGGTFYPPIPSRFKKIASEQHLNDPSGIEFEFASYVAMANEAL</sequence>
<dbReference type="GO" id="GO:0046654">
    <property type="term" value="P:tetrahydrofolate biosynthetic process"/>
    <property type="evidence" value="ECO:0007669"/>
    <property type="project" value="UniProtKB-UniPathway"/>
</dbReference>
<gene>
    <name evidence="11" type="ORF">SAMN05421733_11037</name>
</gene>
<accession>A0A1G6J6A8</accession>
<dbReference type="GO" id="GO:0004146">
    <property type="term" value="F:dihydrofolate reductase activity"/>
    <property type="evidence" value="ECO:0007669"/>
    <property type="project" value="UniProtKB-EC"/>
</dbReference>
<dbReference type="PROSITE" id="PS51330">
    <property type="entry name" value="DHFR_2"/>
    <property type="match status" value="1"/>
</dbReference>
<proteinExistence type="inferred from homology"/>
<dbReference type="GO" id="GO:0046655">
    <property type="term" value="P:folic acid metabolic process"/>
    <property type="evidence" value="ECO:0007669"/>
    <property type="project" value="TreeGrafter"/>
</dbReference>
<dbReference type="GO" id="GO:0050661">
    <property type="term" value="F:NADP binding"/>
    <property type="evidence" value="ECO:0007669"/>
    <property type="project" value="InterPro"/>
</dbReference>
<dbReference type="Gene3D" id="3.40.430.10">
    <property type="entry name" value="Dihydrofolate Reductase, subunit A"/>
    <property type="match status" value="1"/>
</dbReference>
<evidence type="ECO:0000256" key="9">
    <source>
        <dbReference type="RuleBase" id="RU004474"/>
    </source>
</evidence>